<comment type="caution">
    <text evidence="1">The sequence shown here is derived from an EMBL/GenBank/DDBJ whole genome shotgun (WGS) entry which is preliminary data.</text>
</comment>
<organism evidence="1 2">
    <name type="scientific">Pseudomonas orientalis</name>
    <dbReference type="NCBI Taxonomy" id="76758"/>
    <lineage>
        <taxon>Bacteria</taxon>
        <taxon>Pseudomonadati</taxon>
        <taxon>Pseudomonadota</taxon>
        <taxon>Gammaproteobacteria</taxon>
        <taxon>Pseudomonadales</taxon>
        <taxon>Pseudomonadaceae</taxon>
        <taxon>Pseudomonas</taxon>
    </lineage>
</organism>
<dbReference type="Proteomes" id="UP000293369">
    <property type="component" value="Unassembled WGS sequence"/>
</dbReference>
<reference evidence="1 2" key="1">
    <citation type="submission" date="2019-02" db="EMBL/GenBank/DDBJ databases">
        <title>Pseudomonas spp from wheat grain.</title>
        <authorList>
            <person name="Cho G.-S."/>
            <person name="Franz C.M.A.P."/>
        </authorList>
    </citation>
    <scope>NUCLEOTIDE SEQUENCE [LARGE SCALE GENOMIC DNA]</scope>
    <source>
        <strain evidence="1 2">133NRW</strain>
    </source>
</reference>
<dbReference type="RefSeq" id="WP_065898294.1">
    <property type="nucleotide sequence ID" value="NZ_SGFE01000033.1"/>
</dbReference>
<proteinExistence type="predicted"/>
<name>A0A4Q7CYS6_9PSED</name>
<gene>
    <name evidence="1" type="ORF">EUX57_16925</name>
</gene>
<protein>
    <submittedName>
        <fullName evidence="1">Uncharacterized protein</fullName>
    </submittedName>
</protein>
<accession>A0A4Q7CYS6</accession>
<evidence type="ECO:0000313" key="1">
    <source>
        <dbReference type="EMBL" id="RZI30527.1"/>
    </source>
</evidence>
<sequence length="98" mass="11305">MLAKNPQAPCNFIHFTKRYHATQRTKNDAQVTFLLHLPAPTTIYVVPKNNHYIIVDVSFLSLHYRDVSRIGSVGNTRFEQARLTAELFFRMCTAHKAD</sequence>
<evidence type="ECO:0000313" key="2">
    <source>
        <dbReference type="Proteomes" id="UP000293369"/>
    </source>
</evidence>
<dbReference type="EMBL" id="SGFE01000033">
    <property type="protein sequence ID" value="RZI30527.1"/>
    <property type="molecule type" value="Genomic_DNA"/>
</dbReference>
<dbReference type="AlphaFoldDB" id="A0A4Q7CYS6"/>